<accession>A0A8S8ZIF6</accession>
<evidence type="ECO:0000313" key="3">
    <source>
        <dbReference type="Proteomes" id="UP000433876"/>
    </source>
</evidence>
<organism evidence="2 3">
    <name type="scientific">Sordaria macrospora</name>
    <dbReference type="NCBI Taxonomy" id="5147"/>
    <lineage>
        <taxon>Eukaryota</taxon>
        <taxon>Fungi</taxon>
        <taxon>Dikarya</taxon>
        <taxon>Ascomycota</taxon>
        <taxon>Pezizomycotina</taxon>
        <taxon>Sordariomycetes</taxon>
        <taxon>Sordariomycetidae</taxon>
        <taxon>Sordariales</taxon>
        <taxon>Sordariaceae</taxon>
        <taxon>Sordaria</taxon>
    </lineage>
</organism>
<feature type="compositionally biased region" description="Low complexity" evidence="1">
    <location>
        <begin position="155"/>
        <end position="164"/>
    </location>
</feature>
<feature type="region of interest" description="Disordered" evidence="1">
    <location>
        <begin position="86"/>
        <end position="164"/>
    </location>
</feature>
<dbReference type="VEuPathDB" id="FungiDB:SMAC_09432"/>
<comment type="caution">
    <text evidence="2">The sequence shown here is derived from an EMBL/GenBank/DDBJ whole genome shotgun (WGS) entry which is preliminary data.</text>
</comment>
<protein>
    <submittedName>
        <fullName evidence="2">Uncharacterized protein</fullName>
    </submittedName>
</protein>
<reference evidence="2 3" key="1">
    <citation type="submission" date="2017-07" db="EMBL/GenBank/DDBJ databases">
        <title>Genome sequence of the Sordaria macrospora wild type strain R19027.</title>
        <authorList>
            <person name="Nowrousian M."/>
            <person name="Teichert I."/>
            <person name="Kueck U."/>
        </authorList>
    </citation>
    <scope>NUCLEOTIDE SEQUENCE [LARGE SCALE GENOMIC DNA]</scope>
    <source>
        <strain evidence="2 3">R19027</strain>
        <tissue evidence="2">Mycelium</tissue>
    </source>
</reference>
<dbReference type="EMBL" id="NMPR01000137">
    <property type="protein sequence ID" value="KAA8629419.1"/>
    <property type="molecule type" value="Genomic_DNA"/>
</dbReference>
<dbReference type="AlphaFoldDB" id="A0A8S8ZIF6"/>
<feature type="compositionally biased region" description="Basic and acidic residues" evidence="1">
    <location>
        <begin position="86"/>
        <end position="95"/>
    </location>
</feature>
<evidence type="ECO:0000313" key="2">
    <source>
        <dbReference type="EMBL" id="KAA8629419.1"/>
    </source>
</evidence>
<dbReference type="Proteomes" id="UP000433876">
    <property type="component" value="Unassembled WGS sequence"/>
</dbReference>
<feature type="compositionally biased region" description="Basic residues" evidence="1">
    <location>
        <begin position="96"/>
        <end position="106"/>
    </location>
</feature>
<sequence length="164" mass="18735">MPQLRDPLDTPKKNRIRGGIMASEWAQEESGIISTDQDIAAVFDCHPETVAYVRYDDEDCCNPAERAGEAKNFVRYDMPTVTERFLAARDREERARKSRTSKKRQRASSTGSGSEFEDEFECEESQEKGQEVQQQQSKEKKRRRTMRPTIRRKNAATAVAVAAT</sequence>
<feature type="compositionally biased region" description="Basic residues" evidence="1">
    <location>
        <begin position="139"/>
        <end position="154"/>
    </location>
</feature>
<evidence type="ECO:0000256" key="1">
    <source>
        <dbReference type="SAM" id="MobiDB-lite"/>
    </source>
</evidence>
<name>A0A8S8ZIF6_SORMA</name>
<proteinExistence type="predicted"/>
<gene>
    <name evidence="2" type="ORF">SMACR_09432</name>
</gene>
<feature type="compositionally biased region" description="Acidic residues" evidence="1">
    <location>
        <begin position="115"/>
        <end position="124"/>
    </location>
</feature>